<accession>A0A1G6EGK3</accession>
<evidence type="ECO:0000313" key="2">
    <source>
        <dbReference type="EMBL" id="SDB56607.1"/>
    </source>
</evidence>
<dbReference type="GO" id="GO:0005737">
    <property type="term" value="C:cytoplasm"/>
    <property type="evidence" value="ECO:0007669"/>
    <property type="project" value="TreeGrafter"/>
</dbReference>
<keyword evidence="3" id="KW-1185">Reference proteome</keyword>
<dbReference type="InterPro" id="IPR001279">
    <property type="entry name" value="Metallo-B-lactamas"/>
</dbReference>
<organism evidence="2 3">
    <name type="scientific">Desulfonatronum thiosulfatophilum</name>
    <dbReference type="NCBI Taxonomy" id="617002"/>
    <lineage>
        <taxon>Bacteria</taxon>
        <taxon>Pseudomonadati</taxon>
        <taxon>Thermodesulfobacteriota</taxon>
        <taxon>Desulfovibrionia</taxon>
        <taxon>Desulfovibrionales</taxon>
        <taxon>Desulfonatronaceae</taxon>
        <taxon>Desulfonatronum</taxon>
    </lineage>
</organism>
<sequence>MILRMIWAAGGLSCLLLALTLLGTVGCSGKNPHYDPAKPHHTSSGFQNNYPHGWPSRWDFWSWAIQRRLDGLPMEPTLELATVEADVAFVQGNRSETAATWIGHATVLMQMGGLNILTDPHFSERASPVQWAGPQRWQPPGLNLAELPRIDLVLISHNHYDHLDLASVRALAAQEGGSPLFMVPLGLKEWFYRNVPDVRGRVADLDWWDRRYIRKDASGQAELGESPAVGIVHFVPAQHWSQRTLWDRNRTLWGGWVVEQPDFVFYFAGDMGYSQDAIDIGERFGGFDLAAIPVGAYEPRWFMHNQHVNPDEAVQVHKDVLARHSLGIHWGTFNGITDEPLDQPITDLAVALEKHGLTETDFFLLRHGETRRFE</sequence>
<dbReference type="OrthoDB" id="9805728at2"/>
<dbReference type="PANTHER" id="PTHR15032">
    <property type="entry name" value="N-ACYL-PHOSPHATIDYLETHANOLAMINE-HYDROLYZING PHOSPHOLIPASE D"/>
    <property type="match status" value="1"/>
</dbReference>
<dbReference type="PROSITE" id="PS51257">
    <property type="entry name" value="PROKAR_LIPOPROTEIN"/>
    <property type="match status" value="1"/>
</dbReference>
<evidence type="ECO:0000313" key="3">
    <source>
        <dbReference type="Proteomes" id="UP000198771"/>
    </source>
</evidence>
<dbReference type="Pfam" id="PF12706">
    <property type="entry name" value="Lactamase_B_2"/>
    <property type="match status" value="1"/>
</dbReference>
<name>A0A1G6EGK3_9BACT</name>
<protein>
    <submittedName>
        <fullName evidence="2">L-ascorbate metabolism protein UlaG, beta-lactamase superfamily</fullName>
    </submittedName>
</protein>
<dbReference type="Gene3D" id="3.60.15.10">
    <property type="entry name" value="Ribonuclease Z/Hydroxyacylglutathione hydrolase-like"/>
    <property type="match status" value="1"/>
</dbReference>
<dbReference type="Proteomes" id="UP000198771">
    <property type="component" value="Unassembled WGS sequence"/>
</dbReference>
<dbReference type="SUPFAM" id="SSF56281">
    <property type="entry name" value="Metallo-hydrolase/oxidoreductase"/>
    <property type="match status" value="1"/>
</dbReference>
<dbReference type="RefSeq" id="WP_092123194.1">
    <property type="nucleotide sequence ID" value="NZ_FMXO01000018.1"/>
</dbReference>
<dbReference type="InterPro" id="IPR036866">
    <property type="entry name" value="RibonucZ/Hydroxyglut_hydro"/>
</dbReference>
<gene>
    <name evidence="2" type="ORF">SAMN05660653_02829</name>
</gene>
<feature type="domain" description="Metallo-beta-lactamase" evidence="1">
    <location>
        <begin position="115"/>
        <end position="330"/>
    </location>
</feature>
<proteinExistence type="predicted"/>
<dbReference type="AlphaFoldDB" id="A0A1G6EGK3"/>
<dbReference type="EMBL" id="FMXO01000018">
    <property type="protein sequence ID" value="SDB56607.1"/>
    <property type="molecule type" value="Genomic_DNA"/>
</dbReference>
<dbReference type="PANTHER" id="PTHR15032:SF4">
    <property type="entry name" value="N-ACYL-PHOSPHATIDYLETHANOLAMINE-HYDROLYZING PHOSPHOLIPASE D"/>
    <property type="match status" value="1"/>
</dbReference>
<evidence type="ECO:0000259" key="1">
    <source>
        <dbReference type="Pfam" id="PF12706"/>
    </source>
</evidence>
<dbReference type="STRING" id="617002.SAMN05660653_02829"/>
<reference evidence="2 3" key="1">
    <citation type="submission" date="2016-10" db="EMBL/GenBank/DDBJ databases">
        <authorList>
            <person name="de Groot N.N."/>
        </authorList>
    </citation>
    <scope>NUCLEOTIDE SEQUENCE [LARGE SCALE GENOMIC DNA]</scope>
    <source>
        <strain evidence="2 3">ASO4-2</strain>
    </source>
</reference>